<dbReference type="RefSeq" id="WP_311656909.1">
    <property type="nucleotide sequence ID" value="NZ_JAVRHY010000002.1"/>
</dbReference>
<dbReference type="InterPro" id="IPR044999">
    <property type="entry name" value="CbbY-like"/>
</dbReference>
<dbReference type="PANTHER" id="PTHR42896">
    <property type="entry name" value="XYLULOSE-1,5-BISPHOSPHATE (XUBP) PHOSPHATASE"/>
    <property type="match status" value="1"/>
</dbReference>
<dbReference type="SFLD" id="SFLDG01129">
    <property type="entry name" value="C1.5:_HAD__Beta-PGM__Phosphata"/>
    <property type="match status" value="1"/>
</dbReference>
<dbReference type="Proteomes" id="UP001259982">
    <property type="component" value="Unassembled WGS sequence"/>
</dbReference>
<gene>
    <name evidence="1" type="ORF">RM531_02020</name>
</gene>
<keyword evidence="1" id="KW-0378">Hydrolase</keyword>
<dbReference type="EMBL" id="JAVRHY010000002">
    <property type="protein sequence ID" value="MDT0617244.1"/>
    <property type="molecule type" value="Genomic_DNA"/>
</dbReference>
<dbReference type="SUPFAM" id="SSF56784">
    <property type="entry name" value="HAD-like"/>
    <property type="match status" value="1"/>
</dbReference>
<dbReference type="InterPro" id="IPR036412">
    <property type="entry name" value="HAD-like_sf"/>
</dbReference>
<dbReference type="InterPro" id="IPR006439">
    <property type="entry name" value="HAD-SF_hydro_IA"/>
</dbReference>
<name>A0ABU3B464_9GAMM</name>
<sequence length="266" mass="28309">MNRVTHSPAQPWPSALLFDVDGTLADTEGVGHRPAYNDAFAEFGLTWHWSAELYRSLLVVAGGRERLHYYLERDRPPLDGQADAAARDAAAWVDAIHRSKTRHFEHRLAGGAVPLRPGVARLMREAVAQGCRLALVTNASRPSLDLMRRHLLPSDLQAAIAVTACGDEVGAKKPAPDLYSLALDKLDLAAHQCLAVEDAGSGLTAARAAGIACLVAYNDDTVGQDFSAAALAVDHLGEPDTPAARLHGPELAAGHVRFIDLAGLLG</sequence>
<dbReference type="Pfam" id="PF00702">
    <property type="entry name" value="Hydrolase"/>
    <property type="match status" value="1"/>
</dbReference>
<dbReference type="GO" id="GO:0016787">
    <property type="term" value="F:hydrolase activity"/>
    <property type="evidence" value="ECO:0007669"/>
    <property type="project" value="UniProtKB-KW"/>
</dbReference>
<reference evidence="1 2" key="1">
    <citation type="submission" date="2023-09" db="EMBL/GenBank/DDBJ databases">
        <authorList>
            <person name="Rey-Velasco X."/>
        </authorList>
    </citation>
    <scope>NUCLEOTIDE SEQUENCE [LARGE SCALE GENOMIC DNA]</scope>
    <source>
        <strain evidence="1 2">P385</strain>
    </source>
</reference>
<protein>
    <submittedName>
        <fullName evidence="1">HAD-IA family hydrolase</fullName>
    </submittedName>
</protein>
<organism evidence="1 2">
    <name type="scientific">Spectribacter acetivorans</name>
    <dbReference type="NCBI Taxonomy" id="3075603"/>
    <lineage>
        <taxon>Bacteria</taxon>
        <taxon>Pseudomonadati</taxon>
        <taxon>Pseudomonadota</taxon>
        <taxon>Gammaproteobacteria</taxon>
        <taxon>Salinisphaerales</taxon>
        <taxon>Salinisphaeraceae</taxon>
        <taxon>Spectribacter</taxon>
    </lineage>
</organism>
<comment type="caution">
    <text evidence="1">The sequence shown here is derived from an EMBL/GenBank/DDBJ whole genome shotgun (WGS) entry which is preliminary data.</text>
</comment>
<dbReference type="Gene3D" id="3.40.50.1000">
    <property type="entry name" value="HAD superfamily/HAD-like"/>
    <property type="match status" value="1"/>
</dbReference>
<dbReference type="Gene3D" id="1.10.150.240">
    <property type="entry name" value="Putative phosphatase, domain 2"/>
    <property type="match status" value="1"/>
</dbReference>
<dbReference type="InterPro" id="IPR023214">
    <property type="entry name" value="HAD_sf"/>
</dbReference>
<keyword evidence="2" id="KW-1185">Reference proteome</keyword>
<dbReference type="PANTHER" id="PTHR42896:SF2">
    <property type="entry name" value="CBBY-LIKE PROTEIN"/>
    <property type="match status" value="1"/>
</dbReference>
<dbReference type="InterPro" id="IPR023198">
    <property type="entry name" value="PGP-like_dom2"/>
</dbReference>
<dbReference type="NCBIfam" id="TIGR01509">
    <property type="entry name" value="HAD-SF-IA-v3"/>
    <property type="match status" value="1"/>
</dbReference>
<evidence type="ECO:0000313" key="1">
    <source>
        <dbReference type="EMBL" id="MDT0617244.1"/>
    </source>
</evidence>
<proteinExistence type="predicted"/>
<dbReference type="SFLD" id="SFLDS00003">
    <property type="entry name" value="Haloacid_Dehalogenase"/>
    <property type="match status" value="1"/>
</dbReference>
<accession>A0ABU3B464</accession>
<evidence type="ECO:0000313" key="2">
    <source>
        <dbReference type="Proteomes" id="UP001259982"/>
    </source>
</evidence>